<dbReference type="Proteomes" id="UP000014137">
    <property type="component" value="Unassembled WGS sequence"/>
</dbReference>
<organism evidence="1 2">
    <name type="scientific">Amycolatopsis azurea DSM 43854</name>
    <dbReference type="NCBI Taxonomy" id="1238180"/>
    <lineage>
        <taxon>Bacteria</taxon>
        <taxon>Bacillati</taxon>
        <taxon>Actinomycetota</taxon>
        <taxon>Actinomycetes</taxon>
        <taxon>Pseudonocardiales</taxon>
        <taxon>Pseudonocardiaceae</taxon>
        <taxon>Amycolatopsis</taxon>
    </lineage>
</organism>
<sequence>MTAQVRIWVVTDDFDPRGAAEADTAVFVPEPRQAAESEFPAEHIVLGYN</sequence>
<gene>
    <name evidence="1" type="ORF">C791_1368</name>
</gene>
<dbReference type="EMBL" id="ANMG01000017">
    <property type="protein sequence ID" value="EMD28161.1"/>
    <property type="molecule type" value="Genomic_DNA"/>
</dbReference>
<dbReference type="AlphaFoldDB" id="M2QN98"/>
<comment type="caution">
    <text evidence="1">The sequence shown here is derived from an EMBL/GenBank/DDBJ whole genome shotgun (WGS) entry which is preliminary data.</text>
</comment>
<accession>M2QN98</accession>
<protein>
    <submittedName>
        <fullName evidence="1">Uncharacterized protein</fullName>
    </submittedName>
</protein>
<reference evidence="1 2" key="1">
    <citation type="submission" date="2012-10" db="EMBL/GenBank/DDBJ databases">
        <title>Genome assembly of Amycolatopsis azurea DSM 43854.</title>
        <authorList>
            <person name="Khatri I."/>
            <person name="Kaur I."/>
            <person name="Subramanian S."/>
            <person name="Mayilraj S."/>
        </authorList>
    </citation>
    <scope>NUCLEOTIDE SEQUENCE [LARGE SCALE GENOMIC DNA]</scope>
    <source>
        <strain evidence="1 2">DSM 43854</strain>
    </source>
</reference>
<evidence type="ECO:0000313" key="2">
    <source>
        <dbReference type="Proteomes" id="UP000014137"/>
    </source>
</evidence>
<evidence type="ECO:0000313" key="1">
    <source>
        <dbReference type="EMBL" id="EMD28161.1"/>
    </source>
</evidence>
<dbReference type="PATRIC" id="fig|1238180.3.peg.2108"/>
<name>M2QN98_9PSEU</name>
<proteinExistence type="predicted"/>